<dbReference type="InterPro" id="IPR018197">
    <property type="entry name" value="Glycerate_kinase_RE-like"/>
</dbReference>
<keyword evidence="2 4" id="KW-0808">Transferase</keyword>
<dbReference type="RefSeq" id="WP_229292259.1">
    <property type="nucleotide sequence ID" value="NZ_CP086654.1"/>
</dbReference>
<keyword evidence="6" id="KW-1185">Reference proteome</keyword>
<dbReference type="Gene3D" id="3.90.1510.10">
    <property type="entry name" value="Glycerate kinase, domain 2"/>
    <property type="match status" value="1"/>
</dbReference>
<accession>A0ABY3PBS1</accession>
<dbReference type="InterPro" id="IPR018193">
    <property type="entry name" value="Glyc_kinase_flavodox-like_fold"/>
</dbReference>
<evidence type="ECO:0000256" key="3">
    <source>
        <dbReference type="ARBA" id="ARBA00022777"/>
    </source>
</evidence>
<dbReference type="SUPFAM" id="SSF110738">
    <property type="entry name" value="Glycerate kinase I"/>
    <property type="match status" value="1"/>
</dbReference>
<sequence>MKVLVAMDEFNGILSSYDANRYVEEAVASQVQDADIVQVPLFNGRHELLNSVFTWKSGTQYRITAHDAQMNEVEVRYGQTDDGLTVIQSEQFQKGKASYLEHTSYGLGEVIAHALNRGANNIAISVGGTDTYDGGAGMLQALGAVFYDDDGEQVDMRKGLGQIKHIRRIDTNGLHQGLKEAQFQILIDFDSKMYGKQSAILKSYTSLRISREEAVEIDNLLWYFSEIMKHELKLSLGQIERGGAGGGLAAIFKAMFATKIMTSHELVDRITGLENLVKQADLIIFGEGLNERDFVIDTSSLRIAELANQYNKVAVAICGTSEKFERYENQDVTAMFSVFDELPSSYPDFKLGVHLRAYVTQIIKLLQTTT</sequence>
<dbReference type="EMBL" id="CP086654">
    <property type="protein sequence ID" value="UEX89754.1"/>
    <property type="molecule type" value="Genomic_DNA"/>
</dbReference>
<keyword evidence="3 4" id="KW-0418">Kinase</keyword>
<name>A0ABY3PBS1_9STAP</name>
<reference evidence="5 6" key="1">
    <citation type="journal article" date="2022" name="Pathogens">
        <title>Staphylococcus ratti sp. nov. Isolated from a Lab Rat.</title>
        <authorList>
            <person name="Kovarovic V."/>
            <person name="Sedlacek I."/>
            <person name="Petras P."/>
            <person name="Kralova S."/>
            <person name="Maslanova I."/>
            <person name="Svec P."/>
            <person name="Neumann-Schaal M."/>
            <person name="Botka T."/>
            <person name="Gelbicova T."/>
            <person name="Stankova E."/>
            <person name="Doskar J."/>
            <person name="Pantucek R."/>
        </authorList>
    </citation>
    <scope>NUCLEOTIDE SEQUENCE [LARGE SCALE GENOMIC DNA]</scope>
    <source>
        <strain evidence="5 6">CCM 9025</strain>
    </source>
</reference>
<dbReference type="PIRSF" id="PIRSF006078">
    <property type="entry name" value="GlxK"/>
    <property type="match status" value="1"/>
</dbReference>
<dbReference type="Proteomes" id="UP001197626">
    <property type="component" value="Chromosome"/>
</dbReference>
<protein>
    <submittedName>
        <fullName evidence="5">Glycerate kinase</fullName>
        <ecNumber evidence="5">2.7.1.-</ecNumber>
    </submittedName>
</protein>
<dbReference type="InterPro" id="IPR004381">
    <property type="entry name" value="Glycerate_kinase"/>
</dbReference>
<dbReference type="Gene3D" id="3.40.50.10350">
    <property type="entry name" value="Glycerate kinase, domain 1"/>
    <property type="match status" value="1"/>
</dbReference>
<dbReference type="NCBIfam" id="TIGR00045">
    <property type="entry name" value="glycerate kinase"/>
    <property type="match status" value="1"/>
</dbReference>
<proteinExistence type="inferred from homology"/>
<evidence type="ECO:0000256" key="2">
    <source>
        <dbReference type="ARBA" id="ARBA00022679"/>
    </source>
</evidence>
<organism evidence="5 6">
    <name type="scientific">Staphylococcus ratti</name>
    <dbReference type="NCBI Taxonomy" id="2892440"/>
    <lineage>
        <taxon>Bacteria</taxon>
        <taxon>Bacillati</taxon>
        <taxon>Bacillota</taxon>
        <taxon>Bacilli</taxon>
        <taxon>Bacillales</taxon>
        <taxon>Staphylococcaceae</taxon>
        <taxon>Staphylococcus</taxon>
    </lineage>
</organism>
<evidence type="ECO:0000256" key="1">
    <source>
        <dbReference type="ARBA" id="ARBA00006284"/>
    </source>
</evidence>
<gene>
    <name evidence="5" type="ORF">LN051_09320</name>
</gene>
<dbReference type="EC" id="2.7.1.-" evidence="5"/>
<evidence type="ECO:0000256" key="4">
    <source>
        <dbReference type="PIRNR" id="PIRNR006078"/>
    </source>
</evidence>
<dbReference type="InterPro" id="IPR036129">
    <property type="entry name" value="Glycerate_kinase_sf"/>
</dbReference>
<dbReference type="GO" id="GO:0016301">
    <property type="term" value="F:kinase activity"/>
    <property type="evidence" value="ECO:0007669"/>
    <property type="project" value="UniProtKB-KW"/>
</dbReference>
<comment type="similarity">
    <text evidence="1 4">Belongs to the glycerate kinase type-1 family.</text>
</comment>
<evidence type="ECO:0000313" key="5">
    <source>
        <dbReference type="EMBL" id="UEX89754.1"/>
    </source>
</evidence>
<evidence type="ECO:0000313" key="6">
    <source>
        <dbReference type="Proteomes" id="UP001197626"/>
    </source>
</evidence>
<dbReference type="PANTHER" id="PTHR21599">
    <property type="entry name" value="GLYCERATE KINASE"/>
    <property type="match status" value="1"/>
</dbReference>
<dbReference type="PANTHER" id="PTHR21599:SF0">
    <property type="entry name" value="GLYCERATE KINASE"/>
    <property type="match status" value="1"/>
</dbReference>
<dbReference type="Pfam" id="PF02595">
    <property type="entry name" value="Gly_kinase"/>
    <property type="match status" value="1"/>
</dbReference>